<name>A0A7S0NTL5_9EUKA</name>
<gene>
    <name evidence="1" type="ORF">CLEP1334_LOCUS9196</name>
</gene>
<reference evidence="1" key="1">
    <citation type="submission" date="2021-01" db="EMBL/GenBank/DDBJ databases">
        <authorList>
            <person name="Corre E."/>
            <person name="Pelletier E."/>
            <person name="Niang G."/>
            <person name="Scheremetjew M."/>
            <person name="Finn R."/>
            <person name="Kale V."/>
            <person name="Holt S."/>
            <person name="Cochrane G."/>
            <person name="Meng A."/>
            <person name="Brown T."/>
            <person name="Cohen L."/>
        </authorList>
    </citation>
    <scope>NUCLEOTIDE SEQUENCE</scope>
    <source>
        <strain evidence="1">RCC1130</strain>
    </source>
</reference>
<dbReference type="EMBL" id="HBER01018248">
    <property type="protein sequence ID" value="CAD8533941.1"/>
    <property type="molecule type" value="Transcribed_RNA"/>
</dbReference>
<dbReference type="AlphaFoldDB" id="A0A7S0NTL5"/>
<organism evidence="1">
    <name type="scientific">Calcidiscus leptoporus</name>
    <dbReference type="NCBI Taxonomy" id="127549"/>
    <lineage>
        <taxon>Eukaryota</taxon>
        <taxon>Haptista</taxon>
        <taxon>Haptophyta</taxon>
        <taxon>Prymnesiophyceae</taxon>
        <taxon>Coccolithales</taxon>
        <taxon>Calcidiscaceae</taxon>
        <taxon>Calcidiscus</taxon>
    </lineage>
</organism>
<protein>
    <submittedName>
        <fullName evidence="1">Uncharacterized protein</fullName>
    </submittedName>
</protein>
<accession>A0A7S0NTL5</accession>
<evidence type="ECO:0000313" key="1">
    <source>
        <dbReference type="EMBL" id="CAD8533941.1"/>
    </source>
</evidence>
<sequence>MLRTANRPHEAQHLSSHCPPTRFGNVCEMEDARAVGQRAKPAWCSWEGTLALTGRLHDQRVSRRHTRRTLALQLSKHRECIARLTSAGGLSREVQPVLVHATMNHCTMVLGQR</sequence>
<proteinExistence type="predicted"/>